<protein>
    <submittedName>
        <fullName evidence="3">Heterokaryon incompatibility protein-domain-containing protein</fullName>
    </submittedName>
</protein>
<feature type="region of interest" description="Disordered" evidence="1">
    <location>
        <begin position="498"/>
        <end position="517"/>
    </location>
</feature>
<dbReference type="PANTHER" id="PTHR33112">
    <property type="entry name" value="DOMAIN PROTEIN, PUTATIVE-RELATED"/>
    <property type="match status" value="1"/>
</dbReference>
<dbReference type="InterPro" id="IPR011990">
    <property type="entry name" value="TPR-like_helical_dom_sf"/>
</dbReference>
<evidence type="ECO:0000313" key="3">
    <source>
        <dbReference type="EMBL" id="KAK3370751.1"/>
    </source>
</evidence>
<evidence type="ECO:0000313" key="4">
    <source>
        <dbReference type="Proteomes" id="UP001287356"/>
    </source>
</evidence>
<feature type="region of interest" description="Disordered" evidence="1">
    <location>
        <begin position="900"/>
        <end position="930"/>
    </location>
</feature>
<evidence type="ECO:0000259" key="2">
    <source>
        <dbReference type="Pfam" id="PF06985"/>
    </source>
</evidence>
<sequence>MADPDETNSAVIQIASTQETLRRSLASGKVPVEDEIRARAGLASLLIDTFPLIPRESYIHDAIDQLDTVLRRLPKDSPDRAKHLDSLSFAAMSLYNVKGSRHVLDQAVLYGCQARDSAMATRLLDRDSATYFKILTNLGYALSHRYRLTDDVEDLDQASECAREIYRTAPKDSDTYQLTLNNLSSRLRQKYLRDKSPETREEARELLNELLDSSAPGTAQHGMAMMQLCASSVDAFKETGLLADLDEAIRYCKMALDALPDDFETQRAPLNEIVRLSKARHRKTNSEADLETVLQFSGLRCKKTPLSHSTRGEHLLDHFLSLQKHAFSTQSLAVTETAIVQMEDMLNATPIEFPQKRQCRATLANLLGKRYLLSTDLDHFSYLLRYTRDLYIGINGMSLRAGSSTFNLSTDWLSILTKTANSIARAPAENAMRKRAERALPQLFRSCCQAEQTAISGLQRLFNDHSSHLHVLAEAATAGCVLSDDEVKYEVAKLDGATAPASAPARNSRESRPPASGLSSFLGFPMIAKDPKSGEAVVDASKTWEKVLGYDPKAHVSPEEFVAREARIERETIDKLRMAGRHPNPKLCRLCRDVAKPLKPVGEDLWVFTASSFSLLPFGSFSQLKYQRQNCAICRLILSIISMPSGQLHPFLGSIKQEIQGTRLSTDRLSTGETVMRIDYGLKHVGELRIVTRTNFDRALRQAREVGFIPLGKLDFYDLVEFPRILQDTTGPVFRRGGQQVNLRMVKAWLNDCDHNHGSACNMPRSGTRAEKDIPLNLIDVVQGCLVPATSDEKYFALSYVWGKSMGASKTLRSNYEARQQARSLSAVALPRTIKDAMALARELGERFLWVDAVCMVQDNAEEMARDIPNMDIVYGQAFATIVGLHGDDADAGLPGVMPGTRAPQPVETLTVSNRSPELDHDTSKGDGSSTKIYLTATPVPLDLALEGSKWNTRGWILQERLLSRRCLYFSHDTVYFDCGRETRCEGGANEYFRAYSGSEAAPSDGQLVGSASRDNPLLNLATLYDLTPRARLGRVFHVYSKLVESYSQRSFSFKADILRGFAGMFAVLDEHLHSTTLHGLPAAVFSHALLWTPAARLPRRGTELPTSLQSTLGDPDRQFPSWSWAGWDGPAEYRVFEEAHGGGEFLLPTPLVKRFETVSSGGESIDTPNTTAKKQSNDTPPVQGTTTAPSPPQPADRVLARLLPDPDRNSSWWIVPPSAMPQAESAPLPRHTVLRFSAPCVPFASFFAVAPAREYLSAAAHGFTQSAQPVRRLFARDARGQHTRHCGLWWEQAGYGYVGRGDSQAEKALVMVGVSASYQYHGRQERGLNRVEGEIRMFDEAAFRDETAGDASATGWVNILVVDEDMGHADGTAERCTVAVVHARAWREAGPAVRVVQLA</sequence>
<dbReference type="PANTHER" id="PTHR33112:SF12">
    <property type="entry name" value="HETEROKARYON INCOMPATIBILITY DOMAIN-CONTAINING PROTEIN"/>
    <property type="match status" value="1"/>
</dbReference>
<comment type="caution">
    <text evidence="3">The sequence shown here is derived from an EMBL/GenBank/DDBJ whole genome shotgun (WGS) entry which is preliminary data.</text>
</comment>
<evidence type="ECO:0000256" key="1">
    <source>
        <dbReference type="SAM" id="MobiDB-lite"/>
    </source>
</evidence>
<reference evidence="3" key="1">
    <citation type="journal article" date="2023" name="Mol. Phylogenet. Evol.">
        <title>Genome-scale phylogeny and comparative genomics of the fungal order Sordariales.</title>
        <authorList>
            <person name="Hensen N."/>
            <person name="Bonometti L."/>
            <person name="Westerberg I."/>
            <person name="Brannstrom I.O."/>
            <person name="Guillou S."/>
            <person name="Cros-Aarteil S."/>
            <person name="Calhoun S."/>
            <person name="Haridas S."/>
            <person name="Kuo A."/>
            <person name="Mondo S."/>
            <person name="Pangilinan J."/>
            <person name="Riley R."/>
            <person name="LaButti K."/>
            <person name="Andreopoulos B."/>
            <person name="Lipzen A."/>
            <person name="Chen C."/>
            <person name="Yan M."/>
            <person name="Daum C."/>
            <person name="Ng V."/>
            <person name="Clum A."/>
            <person name="Steindorff A."/>
            <person name="Ohm R.A."/>
            <person name="Martin F."/>
            <person name="Silar P."/>
            <person name="Natvig D.O."/>
            <person name="Lalanne C."/>
            <person name="Gautier V."/>
            <person name="Ament-Velasquez S.L."/>
            <person name="Kruys A."/>
            <person name="Hutchinson M.I."/>
            <person name="Powell A.J."/>
            <person name="Barry K."/>
            <person name="Miller A.N."/>
            <person name="Grigoriev I.V."/>
            <person name="Debuchy R."/>
            <person name="Gladieux P."/>
            <person name="Hiltunen Thoren M."/>
            <person name="Johannesson H."/>
        </authorList>
    </citation>
    <scope>NUCLEOTIDE SEQUENCE</scope>
    <source>
        <strain evidence="3">CBS 958.72</strain>
    </source>
</reference>
<gene>
    <name evidence="3" type="ORF">B0T24DRAFT_530133</name>
</gene>
<feature type="region of interest" description="Disordered" evidence="1">
    <location>
        <begin position="1160"/>
        <end position="1199"/>
    </location>
</feature>
<dbReference type="EMBL" id="JAULSN010000005">
    <property type="protein sequence ID" value="KAK3370751.1"/>
    <property type="molecule type" value="Genomic_DNA"/>
</dbReference>
<organism evidence="3 4">
    <name type="scientific">Lasiosphaeria ovina</name>
    <dbReference type="NCBI Taxonomy" id="92902"/>
    <lineage>
        <taxon>Eukaryota</taxon>
        <taxon>Fungi</taxon>
        <taxon>Dikarya</taxon>
        <taxon>Ascomycota</taxon>
        <taxon>Pezizomycotina</taxon>
        <taxon>Sordariomycetes</taxon>
        <taxon>Sordariomycetidae</taxon>
        <taxon>Sordariales</taxon>
        <taxon>Lasiosphaeriaceae</taxon>
        <taxon>Lasiosphaeria</taxon>
    </lineage>
</organism>
<feature type="domain" description="Heterokaryon incompatibility" evidence="2">
    <location>
        <begin position="795"/>
        <end position="960"/>
    </location>
</feature>
<feature type="compositionally biased region" description="Polar residues" evidence="1">
    <location>
        <begin position="1160"/>
        <end position="1189"/>
    </location>
</feature>
<accession>A0AAE0N4S5</accession>
<dbReference type="Pfam" id="PF06985">
    <property type="entry name" value="HET"/>
    <property type="match status" value="1"/>
</dbReference>
<dbReference type="InterPro" id="IPR010730">
    <property type="entry name" value="HET"/>
</dbReference>
<name>A0AAE0N4S5_9PEZI</name>
<dbReference type="Proteomes" id="UP001287356">
    <property type="component" value="Unassembled WGS sequence"/>
</dbReference>
<keyword evidence="4" id="KW-1185">Reference proteome</keyword>
<reference evidence="3" key="2">
    <citation type="submission" date="2023-06" db="EMBL/GenBank/DDBJ databases">
        <authorList>
            <consortium name="Lawrence Berkeley National Laboratory"/>
            <person name="Haridas S."/>
            <person name="Hensen N."/>
            <person name="Bonometti L."/>
            <person name="Westerberg I."/>
            <person name="Brannstrom I.O."/>
            <person name="Guillou S."/>
            <person name="Cros-Aarteil S."/>
            <person name="Calhoun S."/>
            <person name="Kuo A."/>
            <person name="Mondo S."/>
            <person name="Pangilinan J."/>
            <person name="Riley R."/>
            <person name="Labutti K."/>
            <person name="Andreopoulos B."/>
            <person name="Lipzen A."/>
            <person name="Chen C."/>
            <person name="Yanf M."/>
            <person name="Daum C."/>
            <person name="Ng V."/>
            <person name="Clum A."/>
            <person name="Steindorff A."/>
            <person name="Ohm R."/>
            <person name="Martin F."/>
            <person name="Silar P."/>
            <person name="Natvig D."/>
            <person name="Lalanne C."/>
            <person name="Gautier V."/>
            <person name="Ament-Velasquez S.L."/>
            <person name="Kruys A."/>
            <person name="Hutchinson M.I."/>
            <person name="Powell A.J."/>
            <person name="Barry K."/>
            <person name="Miller A.N."/>
            <person name="Grigoriev I.V."/>
            <person name="Debuchy R."/>
            <person name="Gladieux P."/>
            <person name="Thoren M.H."/>
            <person name="Johannesson H."/>
        </authorList>
    </citation>
    <scope>NUCLEOTIDE SEQUENCE</scope>
    <source>
        <strain evidence="3">CBS 958.72</strain>
    </source>
</reference>
<dbReference type="Gene3D" id="1.25.40.10">
    <property type="entry name" value="Tetratricopeptide repeat domain"/>
    <property type="match status" value="1"/>
</dbReference>
<proteinExistence type="predicted"/>